<feature type="transmembrane region" description="Helical" evidence="2">
    <location>
        <begin position="376"/>
        <end position="399"/>
    </location>
</feature>
<dbReference type="OrthoDB" id="3177213at2759"/>
<organism evidence="3 4">
    <name type="scientific">Monilinia laxa</name>
    <name type="common">Brown rot fungus</name>
    <name type="synonym">Sclerotinia laxa</name>
    <dbReference type="NCBI Taxonomy" id="61186"/>
    <lineage>
        <taxon>Eukaryota</taxon>
        <taxon>Fungi</taxon>
        <taxon>Dikarya</taxon>
        <taxon>Ascomycota</taxon>
        <taxon>Pezizomycotina</taxon>
        <taxon>Leotiomycetes</taxon>
        <taxon>Helotiales</taxon>
        <taxon>Sclerotiniaceae</taxon>
        <taxon>Monilinia</taxon>
    </lineage>
</organism>
<evidence type="ECO:0000313" key="3">
    <source>
        <dbReference type="EMBL" id="KAB8296737.1"/>
    </source>
</evidence>
<keyword evidence="4" id="KW-1185">Reference proteome</keyword>
<feature type="transmembrane region" description="Helical" evidence="2">
    <location>
        <begin position="177"/>
        <end position="194"/>
    </location>
</feature>
<feature type="transmembrane region" description="Helical" evidence="2">
    <location>
        <begin position="554"/>
        <end position="571"/>
    </location>
</feature>
<feature type="transmembrane region" description="Helical" evidence="2">
    <location>
        <begin position="148"/>
        <end position="165"/>
    </location>
</feature>
<dbReference type="PANTHER" id="PTHR42101">
    <property type="entry name" value="CHROMOSOME 16, WHOLE GENOME SHOTGUN SEQUENCE"/>
    <property type="match status" value="1"/>
</dbReference>
<dbReference type="AlphaFoldDB" id="A0A5N6K336"/>
<evidence type="ECO:0008006" key="5">
    <source>
        <dbReference type="Google" id="ProtNLM"/>
    </source>
</evidence>
<evidence type="ECO:0000313" key="4">
    <source>
        <dbReference type="Proteomes" id="UP000326757"/>
    </source>
</evidence>
<keyword evidence="2" id="KW-1133">Transmembrane helix</keyword>
<evidence type="ECO:0000256" key="1">
    <source>
        <dbReference type="SAM" id="MobiDB-lite"/>
    </source>
</evidence>
<protein>
    <recommendedName>
        <fullName evidence="5">Low temperature requirement A</fullName>
    </recommendedName>
</protein>
<feature type="region of interest" description="Disordered" evidence="1">
    <location>
        <begin position="1"/>
        <end position="45"/>
    </location>
</feature>
<dbReference type="Proteomes" id="UP000326757">
    <property type="component" value="Unassembled WGS sequence"/>
</dbReference>
<feature type="transmembrane region" description="Helical" evidence="2">
    <location>
        <begin position="577"/>
        <end position="601"/>
    </location>
</feature>
<proteinExistence type="predicted"/>
<keyword evidence="2" id="KW-0812">Transmembrane</keyword>
<feature type="transmembrane region" description="Helical" evidence="2">
    <location>
        <begin position="340"/>
        <end position="364"/>
    </location>
</feature>
<gene>
    <name evidence="3" type="ORF">EYC80_002157</name>
</gene>
<sequence length="606" mass="69191">MSPNEKHTSSGSVSSLTPLKKNISHASSYQSDERSQPKLKLFESPLAHGRRNYPVAPPVQSSIHEISGPIDIDRKQTYVEFIENQYDDRKDDPFAKDEAEEEMFETPEFRRYEETTNMELFYDLFFVANLTTFNDVHDVNEIDALKSYAGFFCILWFLWLQVSLFDVRFVTDSVLERIAKALQFGVMIGLAIVGPDFNSSNQKPSAFRSVAIILMASRLVLSLQYSAILYHVWYYKNSKRPLFLVIMANVVAALIYLTTFFGFTKETSKTGKVFIVWYITAIIETAVNILISSKWKVLSFRGSHLVQRMTLLTLIILGEGIIGLSKSIADITEEEGSYNISLIFTVVSAVGIIYFLYMLYFDWLNRSQFGSVRQQIWAFLHFPFHLALVFLVEGVAQFIRWRKVVEIIHEVGKKYINEFKVVPATDSLDLKKRLAQVTRTIFKKFPPRFTQTISDTQLALWNIGNTTFKSSEQLGNMTTLFSTVQDSLFDNFGIDPPESEIPITDPNEEWNENLEVLALVFTYFFLASGITLILMNILNTLSRPTMTRADKVRIAINFVLSFTLASLAGISKTETGFYFAQSAWVLPSVAGTYAFVMLLGYTKFLW</sequence>
<accession>A0A5N6K336</accession>
<comment type="caution">
    <text evidence="3">The sequence shown here is derived from an EMBL/GenBank/DDBJ whole genome shotgun (WGS) entry which is preliminary data.</text>
</comment>
<dbReference type="InterPro" id="IPR010640">
    <property type="entry name" value="Low_temperature_requirement_A"/>
</dbReference>
<feature type="transmembrane region" description="Helical" evidence="2">
    <location>
        <begin position="206"/>
        <end position="230"/>
    </location>
</feature>
<feature type="transmembrane region" description="Helical" evidence="2">
    <location>
        <begin position="242"/>
        <end position="263"/>
    </location>
</feature>
<feature type="transmembrane region" description="Helical" evidence="2">
    <location>
        <begin position="516"/>
        <end position="542"/>
    </location>
</feature>
<name>A0A5N6K336_MONLA</name>
<dbReference type="Pfam" id="PF06772">
    <property type="entry name" value="LtrA"/>
    <property type="match status" value="1"/>
</dbReference>
<dbReference type="EMBL" id="VIGI01000008">
    <property type="protein sequence ID" value="KAB8296737.1"/>
    <property type="molecule type" value="Genomic_DNA"/>
</dbReference>
<dbReference type="PANTHER" id="PTHR42101:SF1">
    <property type="entry name" value="LOW TEMPERATURE REQUIREMENT A"/>
    <property type="match status" value="1"/>
</dbReference>
<feature type="transmembrane region" description="Helical" evidence="2">
    <location>
        <begin position="305"/>
        <end position="328"/>
    </location>
</feature>
<feature type="transmembrane region" description="Helical" evidence="2">
    <location>
        <begin position="275"/>
        <end position="293"/>
    </location>
</feature>
<evidence type="ECO:0000256" key="2">
    <source>
        <dbReference type="SAM" id="Phobius"/>
    </source>
</evidence>
<reference evidence="3 4" key="1">
    <citation type="submission" date="2019-06" db="EMBL/GenBank/DDBJ databases">
        <title>Genome Sequence of the Brown Rot Fungal Pathogen Monilinia laxa.</title>
        <authorList>
            <person name="De Miccolis Angelini R.M."/>
            <person name="Landi L."/>
            <person name="Abate D."/>
            <person name="Pollastro S."/>
            <person name="Romanazzi G."/>
            <person name="Faretra F."/>
        </authorList>
    </citation>
    <scope>NUCLEOTIDE SEQUENCE [LARGE SCALE GENOMIC DNA]</scope>
    <source>
        <strain evidence="3 4">Mlax316</strain>
    </source>
</reference>
<keyword evidence="2" id="KW-0472">Membrane</keyword>